<keyword evidence="3" id="KW-1185">Reference proteome</keyword>
<accession>A0A9Q1K187</accession>
<dbReference type="Gene3D" id="2.40.70.10">
    <property type="entry name" value="Acid Proteases"/>
    <property type="match status" value="1"/>
</dbReference>
<dbReference type="Proteomes" id="UP001153076">
    <property type="component" value="Unassembled WGS sequence"/>
</dbReference>
<feature type="compositionally biased region" description="Low complexity" evidence="1">
    <location>
        <begin position="115"/>
        <end position="130"/>
    </location>
</feature>
<proteinExistence type="predicted"/>
<sequence length="306" mass="32857">MVFGGKEVSRFASPHNDPLVVETKIASAIVRILIDTASFVDIITWDCLKKLTRPGRDIVPLVHLILGFDGQEVNPTSMIRLPVRFGDKLKVKNLEVDFLVVDIPTAYNVILGRSPLSSRPSSSEAPASASKGLVATSHAPSPSPEGGINSTSSGSRPSSSARWRLSTLASPRPCADTLRYRHGPIDSLAPWLEQPFQPLRSPQPWPLKAQVFLLSLPGVLFSLQLFPVLLVPSCQSLQLRHSATALTPRVNTSANVTSSSVIFGGSEVAKSQDLTKSWISENLATGLALIKLVDGRWALGGEPSTA</sequence>
<dbReference type="AlphaFoldDB" id="A0A9Q1K187"/>
<evidence type="ECO:0000313" key="2">
    <source>
        <dbReference type="EMBL" id="KAJ8434797.1"/>
    </source>
</evidence>
<feature type="compositionally biased region" description="Low complexity" evidence="1">
    <location>
        <begin position="150"/>
        <end position="160"/>
    </location>
</feature>
<reference evidence="2" key="1">
    <citation type="submission" date="2022-04" db="EMBL/GenBank/DDBJ databases">
        <title>Carnegiea gigantea Genome sequencing and assembly v2.</title>
        <authorList>
            <person name="Copetti D."/>
            <person name="Sanderson M.J."/>
            <person name="Burquez A."/>
            <person name="Wojciechowski M.F."/>
        </authorList>
    </citation>
    <scope>NUCLEOTIDE SEQUENCE</scope>
    <source>
        <strain evidence="2">SGP5-SGP5p</strain>
        <tissue evidence="2">Aerial part</tissue>
    </source>
</reference>
<evidence type="ECO:0000313" key="3">
    <source>
        <dbReference type="Proteomes" id="UP001153076"/>
    </source>
</evidence>
<gene>
    <name evidence="2" type="ORF">Cgig2_033747</name>
</gene>
<evidence type="ECO:0000256" key="1">
    <source>
        <dbReference type="SAM" id="MobiDB-lite"/>
    </source>
</evidence>
<dbReference type="PANTHER" id="PTHR33240">
    <property type="entry name" value="OS08G0508500 PROTEIN"/>
    <property type="match status" value="1"/>
</dbReference>
<name>A0A9Q1K187_9CARY</name>
<protein>
    <submittedName>
        <fullName evidence="2">Uncharacterized protein</fullName>
    </submittedName>
</protein>
<organism evidence="2 3">
    <name type="scientific">Carnegiea gigantea</name>
    <dbReference type="NCBI Taxonomy" id="171969"/>
    <lineage>
        <taxon>Eukaryota</taxon>
        <taxon>Viridiplantae</taxon>
        <taxon>Streptophyta</taxon>
        <taxon>Embryophyta</taxon>
        <taxon>Tracheophyta</taxon>
        <taxon>Spermatophyta</taxon>
        <taxon>Magnoliopsida</taxon>
        <taxon>eudicotyledons</taxon>
        <taxon>Gunneridae</taxon>
        <taxon>Pentapetalae</taxon>
        <taxon>Caryophyllales</taxon>
        <taxon>Cactineae</taxon>
        <taxon>Cactaceae</taxon>
        <taxon>Cactoideae</taxon>
        <taxon>Echinocereeae</taxon>
        <taxon>Carnegiea</taxon>
    </lineage>
</organism>
<comment type="caution">
    <text evidence="2">The sequence shown here is derived from an EMBL/GenBank/DDBJ whole genome shotgun (WGS) entry which is preliminary data.</text>
</comment>
<dbReference type="PANTHER" id="PTHR33240:SF17">
    <property type="entry name" value="EUKARYOTIC PEPTIDE CHAIN RELEASE FACTOR GTP-BINDING SUBUNIT-LIKE"/>
    <property type="match status" value="1"/>
</dbReference>
<dbReference type="CDD" id="cd00303">
    <property type="entry name" value="retropepsin_like"/>
    <property type="match status" value="1"/>
</dbReference>
<feature type="region of interest" description="Disordered" evidence="1">
    <location>
        <begin position="115"/>
        <end position="162"/>
    </location>
</feature>
<dbReference type="EMBL" id="JAKOGI010000450">
    <property type="protein sequence ID" value="KAJ8434797.1"/>
    <property type="molecule type" value="Genomic_DNA"/>
</dbReference>
<dbReference type="SUPFAM" id="SSF50630">
    <property type="entry name" value="Acid proteases"/>
    <property type="match status" value="1"/>
</dbReference>
<dbReference type="InterPro" id="IPR021109">
    <property type="entry name" value="Peptidase_aspartic_dom_sf"/>
</dbReference>